<dbReference type="EMBL" id="CAJVQC010004034">
    <property type="protein sequence ID" value="CAG8535475.1"/>
    <property type="molecule type" value="Genomic_DNA"/>
</dbReference>
<evidence type="ECO:0000313" key="2">
    <source>
        <dbReference type="Proteomes" id="UP000789920"/>
    </source>
</evidence>
<comment type="caution">
    <text evidence="1">The sequence shown here is derived from an EMBL/GenBank/DDBJ whole genome shotgun (WGS) entry which is preliminary data.</text>
</comment>
<evidence type="ECO:0000313" key="1">
    <source>
        <dbReference type="EMBL" id="CAG8535475.1"/>
    </source>
</evidence>
<sequence length="180" mass="20267">ATKGTKAAKNTKTTKGTKGDKFTKGDKTKLEGKKFRKNNLGKLAVARMHMDEEKNTHLELSKREKNFKLGLTNIDIMAEITFLIANFIEELRASENAKKKKDIAEEFVTKQELATLVKEAEKEAKKVENKSLPTGAILEALENLKNDSLNENRDMENMGHAKIINSITHFMPDIRSVIPL</sequence>
<name>A0ACA9LKU1_9GLOM</name>
<reference evidence="1" key="1">
    <citation type="submission" date="2021-06" db="EMBL/GenBank/DDBJ databases">
        <authorList>
            <person name="Kallberg Y."/>
            <person name="Tangrot J."/>
            <person name="Rosling A."/>
        </authorList>
    </citation>
    <scope>NUCLEOTIDE SEQUENCE</scope>
    <source>
        <strain evidence="1">MA461A</strain>
    </source>
</reference>
<organism evidence="1 2">
    <name type="scientific">Racocetra persica</name>
    <dbReference type="NCBI Taxonomy" id="160502"/>
    <lineage>
        <taxon>Eukaryota</taxon>
        <taxon>Fungi</taxon>
        <taxon>Fungi incertae sedis</taxon>
        <taxon>Mucoromycota</taxon>
        <taxon>Glomeromycotina</taxon>
        <taxon>Glomeromycetes</taxon>
        <taxon>Diversisporales</taxon>
        <taxon>Gigasporaceae</taxon>
        <taxon>Racocetra</taxon>
    </lineage>
</organism>
<proteinExistence type="predicted"/>
<gene>
    <name evidence="1" type="ORF">RPERSI_LOCUS3324</name>
</gene>
<keyword evidence="2" id="KW-1185">Reference proteome</keyword>
<protein>
    <submittedName>
        <fullName evidence="1">33683_t:CDS:1</fullName>
    </submittedName>
</protein>
<feature type="non-terminal residue" evidence="1">
    <location>
        <position position="1"/>
    </location>
</feature>
<accession>A0ACA9LKU1</accession>
<dbReference type="Proteomes" id="UP000789920">
    <property type="component" value="Unassembled WGS sequence"/>
</dbReference>